<proteinExistence type="predicted"/>
<evidence type="ECO:0000313" key="2">
    <source>
        <dbReference type="Proteomes" id="UP000018766"/>
    </source>
</evidence>
<comment type="caution">
    <text evidence="1">The sequence shown here is derived from an EMBL/GenBank/DDBJ whole genome shotgun (WGS) entry which is preliminary data.</text>
</comment>
<dbReference type="Gene3D" id="1.10.238.160">
    <property type="match status" value="1"/>
</dbReference>
<dbReference type="SUPFAM" id="SSF46955">
    <property type="entry name" value="Putative DNA-binding domain"/>
    <property type="match status" value="1"/>
</dbReference>
<evidence type="ECO:0000313" key="1">
    <source>
        <dbReference type="EMBL" id="ETD66713.1"/>
    </source>
</evidence>
<sequence length="63" mass="7166">MRELLTVYEVCTLFKVARSTIYRWISLGKFPPPIHLGVNTTRWFADEVAAVLNGTYHAPTTRG</sequence>
<reference evidence="1 2" key="1">
    <citation type="submission" date="2013-11" db="EMBL/GenBank/DDBJ databases">
        <title>Genomic analysis of Pelistega sp. HM-7.</title>
        <authorList>
            <person name="Kumbhare S.V."/>
            <person name="Shetty S.A."/>
            <person name="Sharma O."/>
            <person name="Dhotre D.P."/>
        </authorList>
    </citation>
    <scope>NUCLEOTIDE SEQUENCE [LARGE SCALE GENOMIC DNA]</scope>
    <source>
        <strain evidence="1 2">HM-7</strain>
    </source>
</reference>
<dbReference type="OrthoDB" id="5398721at2"/>
<dbReference type="EMBL" id="AYSV01000135">
    <property type="protein sequence ID" value="ETD66713.1"/>
    <property type="molecule type" value="Genomic_DNA"/>
</dbReference>
<dbReference type="AlphaFoldDB" id="V8FSN5"/>
<organism evidence="1 2">
    <name type="scientific">Pelistega indica</name>
    <dbReference type="NCBI Taxonomy" id="1414851"/>
    <lineage>
        <taxon>Bacteria</taxon>
        <taxon>Pseudomonadati</taxon>
        <taxon>Pseudomonadota</taxon>
        <taxon>Betaproteobacteria</taxon>
        <taxon>Burkholderiales</taxon>
        <taxon>Alcaligenaceae</taxon>
        <taxon>Pelistega</taxon>
    </lineage>
</organism>
<dbReference type="InterPro" id="IPR010260">
    <property type="entry name" value="AlpA"/>
</dbReference>
<dbReference type="InterPro" id="IPR009061">
    <property type="entry name" value="DNA-bd_dom_put_sf"/>
</dbReference>
<protein>
    <submittedName>
        <fullName evidence="1">Transcriptional regulator</fullName>
    </submittedName>
</protein>
<dbReference type="Proteomes" id="UP000018766">
    <property type="component" value="Unassembled WGS sequence"/>
</dbReference>
<keyword evidence="2" id="KW-1185">Reference proteome</keyword>
<name>V8FSN5_9BURK</name>
<accession>V8FSN5</accession>
<gene>
    <name evidence="1" type="ORF">V757_12220</name>
</gene>
<dbReference type="Pfam" id="PF05930">
    <property type="entry name" value="Phage_AlpA"/>
    <property type="match status" value="1"/>
</dbReference>
<dbReference type="RefSeq" id="WP_023953268.1">
    <property type="nucleotide sequence ID" value="NZ_AYSV01000135.1"/>
</dbReference>